<dbReference type="Pfam" id="PF02321">
    <property type="entry name" value="OEP"/>
    <property type="match status" value="2"/>
</dbReference>
<gene>
    <name evidence="8" type="ORF">GCM10011514_25370</name>
</gene>
<comment type="caution">
    <text evidence="8">The sequence shown here is derived from an EMBL/GenBank/DDBJ whole genome shotgun (WGS) entry which is preliminary data.</text>
</comment>
<evidence type="ECO:0000256" key="3">
    <source>
        <dbReference type="ARBA" id="ARBA00022448"/>
    </source>
</evidence>
<keyword evidence="3" id="KW-0813">Transport</keyword>
<dbReference type="AlphaFoldDB" id="A0A917DQL5"/>
<evidence type="ECO:0000256" key="6">
    <source>
        <dbReference type="ARBA" id="ARBA00023136"/>
    </source>
</evidence>
<dbReference type="GO" id="GO:0015562">
    <property type="term" value="F:efflux transmembrane transporter activity"/>
    <property type="evidence" value="ECO:0007669"/>
    <property type="project" value="InterPro"/>
</dbReference>
<keyword evidence="7" id="KW-0998">Cell outer membrane</keyword>
<dbReference type="SUPFAM" id="SSF56954">
    <property type="entry name" value="Outer membrane efflux proteins (OEP)"/>
    <property type="match status" value="1"/>
</dbReference>
<protein>
    <submittedName>
        <fullName evidence="8">Transporter</fullName>
    </submittedName>
</protein>
<reference evidence="8" key="1">
    <citation type="journal article" date="2014" name="Int. J. Syst. Evol. Microbiol.">
        <title>Complete genome sequence of Corynebacterium casei LMG S-19264T (=DSM 44701T), isolated from a smear-ripened cheese.</title>
        <authorList>
            <consortium name="US DOE Joint Genome Institute (JGI-PGF)"/>
            <person name="Walter F."/>
            <person name="Albersmeier A."/>
            <person name="Kalinowski J."/>
            <person name="Ruckert C."/>
        </authorList>
    </citation>
    <scope>NUCLEOTIDE SEQUENCE</scope>
    <source>
        <strain evidence="8">CGMCC 1.15958</strain>
    </source>
</reference>
<dbReference type="RefSeq" id="WP_188766473.1">
    <property type="nucleotide sequence ID" value="NZ_BMKK01000005.1"/>
</dbReference>
<evidence type="ECO:0000256" key="7">
    <source>
        <dbReference type="ARBA" id="ARBA00023237"/>
    </source>
</evidence>
<dbReference type="InterPro" id="IPR003423">
    <property type="entry name" value="OMP_efflux"/>
</dbReference>
<keyword evidence="6" id="KW-0472">Membrane</keyword>
<keyword evidence="4" id="KW-1134">Transmembrane beta strand</keyword>
<dbReference type="Proteomes" id="UP000609064">
    <property type="component" value="Unassembled WGS sequence"/>
</dbReference>
<sequence length="446" mass="50430">MKKTSFWIYVILQVSTITTFGQQANTPLSLKSCVDFALKNHLSNTIANNEILAAKEKEKEALSGYLPQVNVNVGFDDNLKRQVSVIPAGAFSPNEIRVQFGNQYNTNATAQLDQVIYDKSMLLGLKAAEPNNQLAALRKEQTQDNLIYNTANAYFQVLVYVEQEKITLENEKKYRELLDILKLRLDKGVIKKTEYDRTKSTLNNILSQKSIIQANKAVALNRLKNVIGMSLGEDISVLESINYEGLTQIERENSLDVNGILDYKIQSNNILLQELDVKRKQAAFMPTVSMYGRYGVMSFGNDFGKSFTNWIDFSSIGLKVNVPIFSGYRKNSQLKQSEISLLNARTNLKLSTENMNLAFQNSASLLLKAQTDLKINKENLTFAKEVFESSSVEYQKGVSMLSDLLNADYSYKEAQSNYVNSLINFLGTRLEYEKSKGNLKNYINQF</sequence>
<comment type="similarity">
    <text evidence="2">Belongs to the outer membrane factor (OMF) (TC 1.B.17) family.</text>
</comment>
<name>A0A917DQL5_9BACT</name>
<dbReference type="InterPro" id="IPR051906">
    <property type="entry name" value="TolC-like"/>
</dbReference>
<keyword evidence="9" id="KW-1185">Reference proteome</keyword>
<dbReference type="EMBL" id="BMKK01000005">
    <property type="protein sequence ID" value="GGD60319.1"/>
    <property type="molecule type" value="Genomic_DNA"/>
</dbReference>
<evidence type="ECO:0000313" key="9">
    <source>
        <dbReference type="Proteomes" id="UP000609064"/>
    </source>
</evidence>
<evidence type="ECO:0000256" key="1">
    <source>
        <dbReference type="ARBA" id="ARBA00004442"/>
    </source>
</evidence>
<organism evidence="8 9">
    <name type="scientific">Emticicia aquatilis</name>
    <dbReference type="NCBI Taxonomy" id="1537369"/>
    <lineage>
        <taxon>Bacteria</taxon>
        <taxon>Pseudomonadati</taxon>
        <taxon>Bacteroidota</taxon>
        <taxon>Cytophagia</taxon>
        <taxon>Cytophagales</taxon>
        <taxon>Leadbetterellaceae</taxon>
        <taxon>Emticicia</taxon>
    </lineage>
</organism>
<dbReference type="PANTHER" id="PTHR30026">
    <property type="entry name" value="OUTER MEMBRANE PROTEIN TOLC"/>
    <property type="match status" value="1"/>
</dbReference>
<dbReference type="Gene3D" id="1.20.1600.10">
    <property type="entry name" value="Outer membrane efflux proteins (OEP)"/>
    <property type="match status" value="1"/>
</dbReference>
<dbReference type="GO" id="GO:0009279">
    <property type="term" value="C:cell outer membrane"/>
    <property type="evidence" value="ECO:0007669"/>
    <property type="project" value="UniProtKB-SubCell"/>
</dbReference>
<evidence type="ECO:0000256" key="4">
    <source>
        <dbReference type="ARBA" id="ARBA00022452"/>
    </source>
</evidence>
<evidence type="ECO:0000256" key="2">
    <source>
        <dbReference type="ARBA" id="ARBA00007613"/>
    </source>
</evidence>
<proteinExistence type="inferred from homology"/>
<comment type="subcellular location">
    <subcellularLocation>
        <location evidence="1">Cell outer membrane</location>
    </subcellularLocation>
</comment>
<accession>A0A917DQL5</accession>
<reference evidence="8" key="2">
    <citation type="submission" date="2020-09" db="EMBL/GenBank/DDBJ databases">
        <authorList>
            <person name="Sun Q."/>
            <person name="Zhou Y."/>
        </authorList>
    </citation>
    <scope>NUCLEOTIDE SEQUENCE</scope>
    <source>
        <strain evidence="8">CGMCC 1.15958</strain>
    </source>
</reference>
<evidence type="ECO:0000313" key="8">
    <source>
        <dbReference type="EMBL" id="GGD60319.1"/>
    </source>
</evidence>
<keyword evidence="5" id="KW-0812">Transmembrane</keyword>
<evidence type="ECO:0000256" key="5">
    <source>
        <dbReference type="ARBA" id="ARBA00022692"/>
    </source>
</evidence>
<dbReference type="GO" id="GO:0015288">
    <property type="term" value="F:porin activity"/>
    <property type="evidence" value="ECO:0007669"/>
    <property type="project" value="TreeGrafter"/>
</dbReference>
<dbReference type="PANTHER" id="PTHR30026:SF20">
    <property type="entry name" value="OUTER MEMBRANE PROTEIN TOLC"/>
    <property type="match status" value="1"/>
</dbReference>
<dbReference type="GO" id="GO:1990281">
    <property type="term" value="C:efflux pump complex"/>
    <property type="evidence" value="ECO:0007669"/>
    <property type="project" value="TreeGrafter"/>
</dbReference>